<dbReference type="SMART" id="SM00842">
    <property type="entry name" value="FtsA"/>
    <property type="match status" value="1"/>
</dbReference>
<dbReference type="InterPro" id="IPR003494">
    <property type="entry name" value="SHS2_FtsA"/>
</dbReference>
<dbReference type="PIRSF" id="PIRSF019169">
    <property type="entry name" value="PilM"/>
    <property type="match status" value="1"/>
</dbReference>
<dbReference type="EMBL" id="QNBC01000034">
    <property type="protein sequence ID" value="RKX66728.1"/>
    <property type="molecule type" value="Genomic_DNA"/>
</dbReference>
<evidence type="ECO:0000313" key="2">
    <source>
        <dbReference type="EMBL" id="RKX66728.1"/>
    </source>
</evidence>
<dbReference type="InterPro" id="IPR050696">
    <property type="entry name" value="FtsA/MreB"/>
</dbReference>
<proteinExistence type="predicted"/>
<dbReference type="SUPFAM" id="SSF53067">
    <property type="entry name" value="Actin-like ATPase domain"/>
    <property type="match status" value="2"/>
</dbReference>
<sequence length="344" mass="38256">MAKGKVGIGVDIGSSLIKIVELEGLPNSPVLSNYMVKELTSEAIVDEEIMDRGLVINTLKEMLDEMKLKSRNVATSIYGKSVIVKRIQMEKMKDNEIAESVKWEAEQQIPFDVNSIELDYAVVNRDRADGKIDVLLVAAKKDAVIQKVDLLHEAGLEVKKMDVSSFATHNIFEYNNEEVKGEFVALIGIGFENTNISFVDDNVFLFTRGNPIAAKKYVNELQKKFGITQEEALDIIKGENLEKYNKDEIDAALNEFVDSLSINIERNLTYMTRDKDHINRISLSGGGAVIPGIIDKLSKHFETKVELINPFAKIGIKEELGVEKVKKIAPIIAEACGLALNANK</sequence>
<reference evidence="2 3" key="1">
    <citation type="submission" date="2018-06" db="EMBL/GenBank/DDBJ databases">
        <title>Extensive metabolic versatility and redundancy in microbially diverse, dynamic hydrothermal sediments.</title>
        <authorList>
            <person name="Dombrowski N."/>
            <person name="Teske A."/>
            <person name="Baker B.J."/>
        </authorList>
    </citation>
    <scope>NUCLEOTIDE SEQUENCE [LARGE SCALE GENOMIC DNA]</scope>
    <source>
        <strain evidence="2">B35_G9</strain>
    </source>
</reference>
<dbReference type="AlphaFoldDB" id="A0A660SB69"/>
<protein>
    <recommendedName>
        <fullName evidence="1">SHS2 domain-containing protein</fullName>
    </recommendedName>
</protein>
<dbReference type="InterPro" id="IPR043129">
    <property type="entry name" value="ATPase_NBD"/>
</dbReference>
<name>A0A660SB69_UNCT6</name>
<dbReference type="Pfam" id="PF11104">
    <property type="entry name" value="PilM_2"/>
    <property type="match status" value="1"/>
</dbReference>
<evidence type="ECO:0000313" key="3">
    <source>
        <dbReference type="Proteomes" id="UP000282321"/>
    </source>
</evidence>
<dbReference type="PANTHER" id="PTHR32432:SF3">
    <property type="entry name" value="ETHANOLAMINE UTILIZATION PROTEIN EUTJ"/>
    <property type="match status" value="1"/>
</dbReference>
<organism evidence="2 3">
    <name type="scientific">candidate division TA06 bacterium</name>
    <dbReference type="NCBI Taxonomy" id="2250710"/>
    <lineage>
        <taxon>Bacteria</taxon>
        <taxon>Bacteria division TA06</taxon>
    </lineage>
</organism>
<dbReference type="Proteomes" id="UP000282321">
    <property type="component" value="Unassembled WGS sequence"/>
</dbReference>
<dbReference type="CDD" id="cd24049">
    <property type="entry name" value="ASKHA_NBD_PilM"/>
    <property type="match status" value="1"/>
</dbReference>
<dbReference type="Gene3D" id="3.30.420.40">
    <property type="match status" value="2"/>
</dbReference>
<dbReference type="PANTHER" id="PTHR32432">
    <property type="entry name" value="CELL DIVISION PROTEIN FTSA-RELATED"/>
    <property type="match status" value="1"/>
</dbReference>
<dbReference type="Gene3D" id="3.30.1490.300">
    <property type="match status" value="1"/>
</dbReference>
<dbReference type="GO" id="GO:0051301">
    <property type="term" value="P:cell division"/>
    <property type="evidence" value="ECO:0007669"/>
    <property type="project" value="InterPro"/>
</dbReference>
<feature type="domain" description="SHS2" evidence="1">
    <location>
        <begin position="7"/>
        <end position="168"/>
    </location>
</feature>
<dbReference type="InterPro" id="IPR005883">
    <property type="entry name" value="PilM"/>
</dbReference>
<evidence type="ECO:0000259" key="1">
    <source>
        <dbReference type="SMART" id="SM00842"/>
    </source>
</evidence>
<dbReference type="NCBIfam" id="TIGR01175">
    <property type="entry name" value="pilM"/>
    <property type="match status" value="1"/>
</dbReference>
<comment type="caution">
    <text evidence="2">The sequence shown here is derived from an EMBL/GenBank/DDBJ whole genome shotgun (WGS) entry which is preliminary data.</text>
</comment>
<accession>A0A660SB69</accession>
<gene>
    <name evidence="2" type="ORF">DRP44_03500</name>
</gene>